<dbReference type="GO" id="GO:0046872">
    <property type="term" value="F:metal ion binding"/>
    <property type="evidence" value="ECO:0007669"/>
    <property type="project" value="UniProtKB-KW"/>
</dbReference>
<dbReference type="GO" id="GO:0007168">
    <property type="term" value="P:receptor guanylyl cyclase signaling pathway"/>
    <property type="evidence" value="ECO:0007669"/>
    <property type="project" value="TreeGrafter"/>
</dbReference>
<evidence type="ECO:0000256" key="18">
    <source>
        <dbReference type="RuleBase" id="RU000405"/>
    </source>
</evidence>
<dbReference type="InterPro" id="IPR003660">
    <property type="entry name" value="HAMP_dom"/>
</dbReference>
<dbReference type="FunFam" id="3.30.70.1230:FF:000033">
    <property type="entry name" value="Adenylate cyclase"/>
    <property type="match status" value="1"/>
</dbReference>
<evidence type="ECO:0000256" key="13">
    <source>
        <dbReference type="ARBA" id="ARBA00023136"/>
    </source>
</evidence>
<dbReference type="Gene3D" id="6.10.340.10">
    <property type="match status" value="1"/>
</dbReference>
<evidence type="ECO:0000256" key="11">
    <source>
        <dbReference type="ARBA" id="ARBA00022989"/>
    </source>
</evidence>
<evidence type="ECO:0000256" key="19">
    <source>
        <dbReference type="SAM" id="Coils"/>
    </source>
</evidence>
<keyword evidence="24" id="KW-1185">Reference proteome</keyword>
<dbReference type="EMBL" id="CP015839">
    <property type="protein sequence ID" value="ANG63043.1"/>
    <property type="molecule type" value="Genomic_DNA"/>
</dbReference>
<keyword evidence="19" id="KW-0175">Coiled coil</keyword>
<dbReference type="InterPro" id="IPR018297">
    <property type="entry name" value="A/G_cyclase_CS"/>
</dbReference>
<evidence type="ECO:0000256" key="8">
    <source>
        <dbReference type="ARBA" id="ARBA00022741"/>
    </source>
</evidence>
<dbReference type="GO" id="GO:0004016">
    <property type="term" value="F:adenylate cyclase activity"/>
    <property type="evidence" value="ECO:0007669"/>
    <property type="project" value="UniProtKB-EC"/>
</dbReference>
<dbReference type="GO" id="GO:0004383">
    <property type="term" value="F:guanylate cyclase activity"/>
    <property type="evidence" value="ECO:0007669"/>
    <property type="project" value="TreeGrafter"/>
</dbReference>
<evidence type="ECO:0000256" key="7">
    <source>
        <dbReference type="ARBA" id="ARBA00022723"/>
    </source>
</evidence>
<evidence type="ECO:0000256" key="16">
    <source>
        <dbReference type="ARBA" id="ARBA00032637"/>
    </source>
</evidence>
<feature type="domain" description="HAMP" evidence="22">
    <location>
        <begin position="328"/>
        <end position="380"/>
    </location>
</feature>
<dbReference type="PANTHER" id="PTHR11920">
    <property type="entry name" value="GUANYLYL CYCLASE"/>
    <property type="match status" value="1"/>
</dbReference>
<dbReference type="Gene3D" id="3.30.70.1230">
    <property type="entry name" value="Nucleotide cyclase"/>
    <property type="match status" value="1"/>
</dbReference>
<keyword evidence="12" id="KW-0115">cAMP biosynthesis</keyword>
<dbReference type="EC" id="4.6.1.1" evidence="3"/>
<organism evidence="23 24">
    <name type="scientific">Marinobacterium aestuarii</name>
    <dbReference type="NCBI Taxonomy" id="1821621"/>
    <lineage>
        <taxon>Bacteria</taxon>
        <taxon>Pseudomonadati</taxon>
        <taxon>Pseudomonadota</taxon>
        <taxon>Gammaproteobacteria</taxon>
        <taxon>Oceanospirillales</taxon>
        <taxon>Oceanospirillaceae</taxon>
        <taxon>Marinobacterium</taxon>
    </lineage>
</organism>
<dbReference type="Gene3D" id="3.30.450.20">
    <property type="entry name" value="PAS domain"/>
    <property type="match status" value="1"/>
</dbReference>
<evidence type="ECO:0000256" key="3">
    <source>
        <dbReference type="ARBA" id="ARBA00012201"/>
    </source>
</evidence>
<dbReference type="SMART" id="SM00304">
    <property type="entry name" value="HAMP"/>
    <property type="match status" value="1"/>
</dbReference>
<dbReference type="Pfam" id="PF00672">
    <property type="entry name" value="HAMP"/>
    <property type="match status" value="1"/>
</dbReference>
<keyword evidence="7" id="KW-0479">Metal-binding</keyword>
<keyword evidence="5" id="KW-1003">Cell membrane</keyword>
<reference evidence="24" key="1">
    <citation type="submission" date="2016-05" db="EMBL/GenBank/DDBJ databases">
        <authorList>
            <person name="Baek K."/>
            <person name="Yang S.-J."/>
        </authorList>
    </citation>
    <scope>NUCLEOTIDE SEQUENCE [LARGE SCALE GENOMIC DNA]</scope>
    <source>
        <strain evidence="24">ST58-10</strain>
    </source>
</reference>
<dbReference type="PANTHER" id="PTHR11920:SF335">
    <property type="entry name" value="GUANYLATE CYCLASE"/>
    <property type="match status" value="1"/>
</dbReference>
<dbReference type="GO" id="GO:0001653">
    <property type="term" value="F:peptide receptor activity"/>
    <property type="evidence" value="ECO:0007669"/>
    <property type="project" value="TreeGrafter"/>
</dbReference>
<dbReference type="PROSITE" id="PS50885">
    <property type="entry name" value="HAMP"/>
    <property type="match status" value="1"/>
</dbReference>
<feature type="domain" description="Guanylate cyclase" evidence="21">
    <location>
        <begin position="420"/>
        <end position="547"/>
    </location>
</feature>
<dbReference type="GO" id="GO:0005524">
    <property type="term" value="F:ATP binding"/>
    <property type="evidence" value="ECO:0007669"/>
    <property type="project" value="UniProtKB-KW"/>
</dbReference>
<dbReference type="Pfam" id="PF02743">
    <property type="entry name" value="dCache_1"/>
    <property type="match status" value="1"/>
</dbReference>
<dbReference type="Pfam" id="PF00211">
    <property type="entry name" value="Guanylate_cyc"/>
    <property type="match status" value="1"/>
</dbReference>
<keyword evidence="8" id="KW-0547">Nucleotide-binding</keyword>
<dbReference type="SUPFAM" id="SSF55073">
    <property type="entry name" value="Nucleotide cyclase"/>
    <property type="match status" value="1"/>
</dbReference>
<dbReference type="GO" id="GO:0005886">
    <property type="term" value="C:plasma membrane"/>
    <property type="evidence" value="ECO:0007669"/>
    <property type="project" value="UniProtKB-SubCell"/>
</dbReference>
<comment type="similarity">
    <text evidence="18">Belongs to the adenylyl cyclase class-4/guanylyl cyclase family.</text>
</comment>
<protein>
    <recommendedName>
        <fullName evidence="4">Adenylate cyclase</fullName>
        <ecNumber evidence="3">4.6.1.1</ecNumber>
    </recommendedName>
    <alternativeName>
        <fullName evidence="15">ATP pyrophosphate-lyase</fullName>
    </alternativeName>
    <alternativeName>
        <fullName evidence="16">Adenylyl cyclase</fullName>
    </alternativeName>
</protein>
<dbReference type="OrthoDB" id="9806704at2"/>
<feature type="coiled-coil region" evidence="19">
    <location>
        <begin position="365"/>
        <end position="392"/>
    </location>
</feature>
<dbReference type="PROSITE" id="PS00452">
    <property type="entry name" value="GUANYLATE_CYCLASE_1"/>
    <property type="match status" value="1"/>
</dbReference>
<evidence type="ECO:0000259" key="21">
    <source>
        <dbReference type="PROSITE" id="PS50125"/>
    </source>
</evidence>
<dbReference type="InterPro" id="IPR029787">
    <property type="entry name" value="Nucleotide_cyclase"/>
</dbReference>
<keyword evidence="14 18" id="KW-0456">Lyase</keyword>
<dbReference type="Proteomes" id="UP000078070">
    <property type="component" value="Chromosome"/>
</dbReference>
<dbReference type="GO" id="GO:0006171">
    <property type="term" value="P:cAMP biosynthetic process"/>
    <property type="evidence" value="ECO:0007669"/>
    <property type="project" value="UniProtKB-KW"/>
</dbReference>
<evidence type="ECO:0000256" key="1">
    <source>
        <dbReference type="ARBA" id="ARBA00001593"/>
    </source>
</evidence>
<dbReference type="STRING" id="1821621.A8C75_11540"/>
<evidence type="ECO:0000256" key="20">
    <source>
        <dbReference type="SAM" id="Phobius"/>
    </source>
</evidence>
<dbReference type="KEGG" id="mars:A8C75_11540"/>
<evidence type="ECO:0000256" key="10">
    <source>
        <dbReference type="ARBA" id="ARBA00022842"/>
    </source>
</evidence>
<feature type="transmembrane region" description="Helical" evidence="20">
    <location>
        <begin position="304"/>
        <end position="327"/>
    </location>
</feature>
<evidence type="ECO:0000256" key="5">
    <source>
        <dbReference type="ARBA" id="ARBA00022475"/>
    </source>
</evidence>
<evidence type="ECO:0000256" key="15">
    <source>
        <dbReference type="ARBA" id="ARBA00032597"/>
    </source>
</evidence>
<keyword evidence="13 20" id="KW-0472">Membrane</keyword>
<dbReference type="CDD" id="cd07302">
    <property type="entry name" value="CHD"/>
    <property type="match status" value="1"/>
</dbReference>
<comment type="subcellular location">
    <subcellularLocation>
        <location evidence="2">Cell membrane</location>
        <topology evidence="2">Multi-pass membrane protein</topology>
    </subcellularLocation>
</comment>
<evidence type="ECO:0000256" key="6">
    <source>
        <dbReference type="ARBA" id="ARBA00022692"/>
    </source>
</evidence>
<keyword evidence="11 20" id="KW-1133">Transmembrane helix</keyword>
<evidence type="ECO:0000256" key="17">
    <source>
        <dbReference type="ARBA" id="ARBA00064436"/>
    </source>
</evidence>
<dbReference type="GO" id="GO:0035556">
    <property type="term" value="P:intracellular signal transduction"/>
    <property type="evidence" value="ECO:0007669"/>
    <property type="project" value="InterPro"/>
</dbReference>
<keyword evidence="10" id="KW-0460">Magnesium</keyword>
<dbReference type="SMART" id="SM00044">
    <property type="entry name" value="CYCc"/>
    <property type="match status" value="1"/>
</dbReference>
<accession>A0A1A9EZW3</accession>
<feature type="transmembrane region" description="Helical" evidence="20">
    <location>
        <begin position="21"/>
        <end position="44"/>
    </location>
</feature>
<dbReference type="CDD" id="cd06225">
    <property type="entry name" value="HAMP"/>
    <property type="match status" value="1"/>
</dbReference>
<keyword evidence="6 20" id="KW-0812">Transmembrane</keyword>
<evidence type="ECO:0000256" key="9">
    <source>
        <dbReference type="ARBA" id="ARBA00022840"/>
    </source>
</evidence>
<gene>
    <name evidence="23" type="ORF">A8C75_11540</name>
</gene>
<reference evidence="23 24" key="2">
    <citation type="journal article" date="2018" name="Int. J. Syst. Evol. Microbiol.">
        <title>Marinobacterium aestuarii sp. nov., a benzene-degrading marine bacterium isolated from estuary sediment.</title>
        <authorList>
            <person name="Bae S.S."/>
            <person name="Jung J."/>
            <person name="Chung D."/>
            <person name="Baek K."/>
        </authorList>
    </citation>
    <scope>NUCLEOTIDE SEQUENCE [LARGE SCALE GENOMIC DNA]</scope>
    <source>
        <strain evidence="23 24">ST58-10</strain>
    </source>
</reference>
<evidence type="ECO:0000256" key="14">
    <source>
        <dbReference type="ARBA" id="ARBA00023239"/>
    </source>
</evidence>
<dbReference type="SUPFAM" id="SSF158472">
    <property type="entry name" value="HAMP domain-like"/>
    <property type="match status" value="1"/>
</dbReference>
<dbReference type="PROSITE" id="PS50125">
    <property type="entry name" value="GUANYLATE_CYCLASE_2"/>
    <property type="match status" value="1"/>
</dbReference>
<evidence type="ECO:0000313" key="24">
    <source>
        <dbReference type="Proteomes" id="UP000078070"/>
    </source>
</evidence>
<comment type="catalytic activity">
    <reaction evidence="1">
        <text>ATP = 3',5'-cyclic AMP + diphosphate</text>
        <dbReference type="Rhea" id="RHEA:15389"/>
        <dbReference type="ChEBI" id="CHEBI:30616"/>
        <dbReference type="ChEBI" id="CHEBI:33019"/>
        <dbReference type="ChEBI" id="CHEBI:58165"/>
        <dbReference type="EC" id="4.6.1.1"/>
    </reaction>
</comment>
<dbReference type="CDD" id="cd18774">
    <property type="entry name" value="PDC2_HK_sensor"/>
    <property type="match status" value="1"/>
</dbReference>
<proteinExistence type="inferred from homology"/>
<dbReference type="InterPro" id="IPR050401">
    <property type="entry name" value="Cyclic_nucleotide_synthase"/>
</dbReference>
<evidence type="ECO:0000256" key="2">
    <source>
        <dbReference type="ARBA" id="ARBA00004651"/>
    </source>
</evidence>
<dbReference type="AlphaFoldDB" id="A0A1A9EZW3"/>
<dbReference type="InterPro" id="IPR001054">
    <property type="entry name" value="A/G_cyclase"/>
</dbReference>
<dbReference type="RefSeq" id="WP_067382267.1">
    <property type="nucleotide sequence ID" value="NZ_CP015839.1"/>
</dbReference>
<evidence type="ECO:0000256" key="4">
    <source>
        <dbReference type="ARBA" id="ARBA00021420"/>
    </source>
</evidence>
<keyword evidence="9" id="KW-0067">ATP-binding</keyword>
<name>A0A1A9EZW3_9GAMM</name>
<evidence type="ECO:0000256" key="12">
    <source>
        <dbReference type="ARBA" id="ARBA00022998"/>
    </source>
</evidence>
<dbReference type="InterPro" id="IPR033479">
    <property type="entry name" value="dCache_1"/>
</dbReference>
<evidence type="ECO:0000259" key="22">
    <source>
        <dbReference type="PROSITE" id="PS50885"/>
    </source>
</evidence>
<sequence length="604" mass="66129">MRLTGTAILRHSLKARMTAGILLVSLPVVIALAVLSYMLSAGLLQRMAIDRFELIAEQQEREIYAFMTDQADIVRKIAAVDALRDAISELRGLPVRSPQYQPTYMAMADTLFRSTFLDYGSAAATDLIGLMLLSQDEGRIFFSTNSEQEGEAHSSAPFFVEGRDHTFIQPVYQAPDTLLPTLTVATPLTGRNGEPLGVLAAQVRVPVLVDIVSQRSGLGQTGESYLVDTGHRFLSMARFGAQAYPDGAHSLGIDRAIQGQSGAGLYLNYAGQAVIGSYRWLPDLGLALLTEIRVSEALQPATRLGWLMLLLGLLAVALLLLGTYFIARQIARPILAVNATTRQIAAGDLHVRAPVLTEDETGVLAQNFNTMIDRLEGTLADLAAEQEKSEHLLLNILPAPIAARLKQGEGTIADSFAEVTILFADIVNFTPMSANLPAVELVSLLNEIFSEFDRLSELRGLEKIKTIGDAYMVGAGLPIERKDHARVIAEMALDMLDAIEGFNRRHQSDLHMRIGINTGPVVAGVIGTRKFIYDIWGDAVNIASRMESQGVEGCIQVTENTWQHLRHDYLFEDRGLISIKGKGRMHTYMLRGRKHREPSTAGID</sequence>
<comment type="subunit">
    <text evidence="17">Homodimer. Can also exist as monomer.</text>
</comment>
<evidence type="ECO:0000313" key="23">
    <source>
        <dbReference type="EMBL" id="ANG63043.1"/>
    </source>
</evidence>